<dbReference type="InterPro" id="IPR036390">
    <property type="entry name" value="WH_DNA-bd_sf"/>
</dbReference>
<dbReference type="KEGG" id="tps:THAPSDRAFT_8405"/>
<feature type="region of interest" description="Disordered" evidence="4">
    <location>
        <begin position="301"/>
        <end position="322"/>
    </location>
</feature>
<reference evidence="6 7" key="2">
    <citation type="journal article" date="2008" name="Nature">
        <title>The Phaeodactylum genome reveals the evolutionary history of diatom genomes.</title>
        <authorList>
            <person name="Bowler C."/>
            <person name="Allen A.E."/>
            <person name="Badger J.H."/>
            <person name="Grimwood J."/>
            <person name="Jabbari K."/>
            <person name="Kuo A."/>
            <person name="Maheswari U."/>
            <person name="Martens C."/>
            <person name="Maumus F."/>
            <person name="Otillar R.P."/>
            <person name="Rayko E."/>
            <person name="Salamov A."/>
            <person name="Vandepoele K."/>
            <person name="Beszteri B."/>
            <person name="Gruber A."/>
            <person name="Heijde M."/>
            <person name="Katinka M."/>
            <person name="Mock T."/>
            <person name="Valentin K."/>
            <person name="Verret F."/>
            <person name="Berges J.A."/>
            <person name="Brownlee C."/>
            <person name="Cadoret J.P."/>
            <person name="Chiovitti A."/>
            <person name="Choi C.J."/>
            <person name="Coesel S."/>
            <person name="De Martino A."/>
            <person name="Detter J.C."/>
            <person name="Durkin C."/>
            <person name="Falciatore A."/>
            <person name="Fournet J."/>
            <person name="Haruta M."/>
            <person name="Huysman M.J."/>
            <person name="Jenkins B.D."/>
            <person name="Jiroutova K."/>
            <person name="Jorgensen R.E."/>
            <person name="Joubert Y."/>
            <person name="Kaplan A."/>
            <person name="Kroger N."/>
            <person name="Kroth P.G."/>
            <person name="La Roche J."/>
            <person name="Lindquist E."/>
            <person name="Lommer M."/>
            <person name="Martin-Jezequel V."/>
            <person name="Lopez P.J."/>
            <person name="Lucas S."/>
            <person name="Mangogna M."/>
            <person name="McGinnis K."/>
            <person name="Medlin L.K."/>
            <person name="Montsant A."/>
            <person name="Oudot-Le Secq M.P."/>
            <person name="Napoli C."/>
            <person name="Obornik M."/>
            <person name="Parker M.S."/>
            <person name="Petit J.L."/>
            <person name="Porcel B.M."/>
            <person name="Poulsen N."/>
            <person name="Robison M."/>
            <person name="Rychlewski L."/>
            <person name="Rynearson T.A."/>
            <person name="Schmutz J."/>
            <person name="Shapiro H."/>
            <person name="Siaut M."/>
            <person name="Stanley M."/>
            <person name="Sussman M.R."/>
            <person name="Taylor A.R."/>
            <person name="Vardi A."/>
            <person name="von Dassow P."/>
            <person name="Vyverman W."/>
            <person name="Willis A."/>
            <person name="Wyrwicz L.S."/>
            <person name="Rokhsar D.S."/>
            <person name="Weissenbach J."/>
            <person name="Armbrust E.V."/>
            <person name="Green B.R."/>
            <person name="Van de Peer Y."/>
            <person name="Grigoriev I.V."/>
        </authorList>
    </citation>
    <scope>NUCLEOTIDE SEQUENCE [LARGE SCALE GENOMIC DNA]</scope>
    <source>
        <strain evidence="6 7">CCMP1335</strain>
    </source>
</reference>
<dbReference type="GO" id="GO:0003700">
    <property type="term" value="F:DNA-binding transcription factor activity"/>
    <property type="evidence" value="ECO:0007669"/>
    <property type="project" value="InterPro"/>
</dbReference>
<feature type="region of interest" description="Disordered" evidence="4">
    <location>
        <begin position="198"/>
        <end position="229"/>
    </location>
</feature>
<feature type="compositionally biased region" description="Polar residues" evidence="4">
    <location>
        <begin position="354"/>
        <end position="363"/>
    </location>
</feature>
<dbReference type="SUPFAM" id="SSF46785">
    <property type="entry name" value="Winged helix' DNA-binding domain"/>
    <property type="match status" value="1"/>
</dbReference>
<keyword evidence="3" id="KW-0539">Nucleus</keyword>
<evidence type="ECO:0000259" key="5">
    <source>
        <dbReference type="Pfam" id="PF00447"/>
    </source>
</evidence>
<feature type="domain" description="HSF-type DNA-binding" evidence="5">
    <location>
        <begin position="551"/>
        <end position="633"/>
    </location>
</feature>
<sequence>MPSPLAQSTVADATSASTIQPTTADGIALSDSSTPLMMSDRPPLATKANAAVNATPSNESTVGIPPKSSADPFNKATSLAGATVSTPPSNGIDINSPPIAKCKSDTTNDDDNVTTPTQSNTTPSKFTPRKEQEITAVYDLNNEPTKLTSRDVILSLSNATYRTTMMTHFQALGIRGHREDDTKKDKKMAGVIYELFKEGMTGGDDDDDRGGGGDTEGRGSVRSVRRGLRGGEGGRFFKINFSCCKEVEDDVARLMKSAKSTPTMRTTFNRTKNDPPRRSAKDAALVNIMSQTPAIAKIAANQQAKPPAKKTPAKTHAKKTPSKSFVGATLKVATPKLTKRAHNTVKPSAPAPTKRTTFNSTKNEPPRRSPSEAALACIMSRTPAIAKISANQQAKPPAEKTPAKPTTTATPSMEVSEKTTTNHVATLAKTPAPAKTPSPAKTPPKSKIVKAKVTIAKGTLAKATPGRSKKVTPSLTKSPKTPKCVSTKSNATPTTSAAEKNYSFKTPEPTTKHHPPPAPSSLAGTAVPTSSSSNISNSTVQEIKKEWDVVFASTVHVMVSKSSMKTPNILRWTVDGRGFVIGDETKITAVLVQHFKNSKYANFIQMLKLNGWKKKTKGEIAGAFTHPDFHRDVKPSQFRGTNATDSVFSLQSTQKQQPKKKLKSEKKSVQKQAVSPELTAFMSLSTKQSLAKADARKQPKNDPPLDKVQNPTVSSATKTRVLLVKVRVEGQLESSGDAVATITPVATTNRKRAAFTAACSDIKKAIAKHDVVDSPQFLQINNLKKRTKPLKKATDSPSVGQTFAATLTPMKQPMSDVIIGTATTSPLTLVATDDMPNIDALTGVSVEELMNDYELSGTVPSVAFGTGNGLQRIAPLATFITNPEAKQRDRKRLSFFPVTLPTSNTGIVSNFSPLKLTRHSSNPNLGSQQITAKCNTPSKQGADDAPAAMQVEYSWKSTASYTIGCAIYLPSIGIDDLEAPTLAEPDSNADRKISAATQTPVRTEPRSLHNHQESPSISEFLNGCF</sequence>
<evidence type="ECO:0000256" key="3">
    <source>
        <dbReference type="ARBA" id="ARBA00023242"/>
    </source>
</evidence>
<dbReference type="HOGENOM" id="CLU_295367_0_0_1"/>
<evidence type="ECO:0000313" key="6">
    <source>
        <dbReference type="EMBL" id="EED89838.1"/>
    </source>
</evidence>
<dbReference type="AlphaFoldDB" id="B8C9E1"/>
<evidence type="ECO:0000256" key="4">
    <source>
        <dbReference type="SAM" id="MobiDB-lite"/>
    </source>
</evidence>
<dbReference type="EMBL" id="CM000646">
    <property type="protein sequence ID" value="EED89838.1"/>
    <property type="molecule type" value="Genomic_DNA"/>
</dbReference>
<dbReference type="InParanoid" id="B8C9E1"/>
<dbReference type="PaxDb" id="35128-Thaps8405"/>
<feature type="compositionally biased region" description="Basic and acidic residues" evidence="4">
    <location>
        <begin position="1003"/>
        <end position="1012"/>
    </location>
</feature>
<feature type="compositionally biased region" description="Basic residues" evidence="4">
    <location>
        <begin position="307"/>
        <end position="321"/>
    </location>
</feature>
<comment type="subcellular location">
    <subcellularLocation>
        <location evidence="1">Nucleus</location>
    </subcellularLocation>
</comment>
<feature type="region of interest" description="Disordered" evidence="4">
    <location>
        <begin position="338"/>
        <end position="372"/>
    </location>
</feature>
<feature type="compositionally biased region" description="Polar residues" evidence="4">
    <location>
        <begin position="83"/>
        <end position="93"/>
    </location>
</feature>
<feature type="region of interest" description="Disordered" evidence="4">
    <location>
        <begin position="689"/>
        <end position="713"/>
    </location>
</feature>
<dbReference type="InterPro" id="IPR000232">
    <property type="entry name" value="HSF_DNA-bd"/>
</dbReference>
<dbReference type="FunFam" id="1.10.10.10:FF:001147">
    <property type="entry name" value="Predicted protein"/>
    <property type="match status" value="1"/>
</dbReference>
<organism evidence="6 7">
    <name type="scientific">Thalassiosira pseudonana</name>
    <name type="common">Marine diatom</name>
    <name type="synonym">Cyclotella nana</name>
    <dbReference type="NCBI Taxonomy" id="35128"/>
    <lineage>
        <taxon>Eukaryota</taxon>
        <taxon>Sar</taxon>
        <taxon>Stramenopiles</taxon>
        <taxon>Ochrophyta</taxon>
        <taxon>Bacillariophyta</taxon>
        <taxon>Coscinodiscophyceae</taxon>
        <taxon>Thalassiosirophycidae</taxon>
        <taxon>Thalassiosirales</taxon>
        <taxon>Thalassiosiraceae</taxon>
        <taxon>Thalassiosira</taxon>
    </lineage>
</organism>
<feature type="compositionally biased region" description="Polar residues" evidence="4">
    <location>
        <begin position="116"/>
        <end position="125"/>
    </location>
</feature>
<dbReference type="Pfam" id="PF00447">
    <property type="entry name" value="HSF_DNA-bind"/>
    <property type="match status" value="1"/>
</dbReference>
<name>B8C9E1_THAPS</name>
<protein>
    <recommendedName>
        <fullName evidence="5">HSF-type DNA-binding domain-containing protein</fullName>
    </recommendedName>
</protein>
<feature type="compositionally biased region" description="Basic and acidic residues" evidence="4">
    <location>
        <begin position="209"/>
        <end position="219"/>
    </location>
</feature>
<evidence type="ECO:0000313" key="7">
    <source>
        <dbReference type="Proteomes" id="UP000001449"/>
    </source>
</evidence>
<dbReference type="RefSeq" id="XP_002292642.1">
    <property type="nucleotide sequence ID" value="XM_002292606.1"/>
</dbReference>
<dbReference type="GO" id="GO:0043565">
    <property type="term" value="F:sequence-specific DNA binding"/>
    <property type="evidence" value="ECO:0007669"/>
    <property type="project" value="InterPro"/>
</dbReference>
<feature type="region of interest" description="Disordered" evidence="4">
    <location>
        <begin position="983"/>
        <end position="1025"/>
    </location>
</feature>
<feature type="region of interest" description="Disordered" evidence="4">
    <location>
        <begin position="1"/>
        <end position="130"/>
    </location>
</feature>
<feature type="region of interest" description="Disordered" evidence="4">
    <location>
        <begin position="461"/>
        <end position="537"/>
    </location>
</feature>
<dbReference type="Gene3D" id="1.10.10.10">
    <property type="entry name" value="Winged helix-like DNA-binding domain superfamily/Winged helix DNA-binding domain"/>
    <property type="match status" value="1"/>
</dbReference>
<dbReference type="GO" id="GO:0005634">
    <property type="term" value="C:nucleus"/>
    <property type="evidence" value="ECO:0007669"/>
    <property type="project" value="UniProtKB-SubCell"/>
</dbReference>
<feature type="region of interest" description="Disordered" evidence="4">
    <location>
        <begin position="647"/>
        <end position="670"/>
    </location>
</feature>
<dbReference type="Proteomes" id="UP000001449">
    <property type="component" value="Chromosome 10"/>
</dbReference>
<accession>B8C9E1</accession>
<reference evidence="6 7" key="1">
    <citation type="journal article" date="2004" name="Science">
        <title>The genome of the diatom Thalassiosira pseudonana: ecology, evolution, and metabolism.</title>
        <authorList>
            <person name="Armbrust E.V."/>
            <person name="Berges J.A."/>
            <person name="Bowler C."/>
            <person name="Green B.R."/>
            <person name="Martinez D."/>
            <person name="Putnam N.H."/>
            <person name="Zhou S."/>
            <person name="Allen A.E."/>
            <person name="Apt K.E."/>
            <person name="Bechner M."/>
            <person name="Brzezinski M.A."/>
            <person name="Chaal B.K."/>
            <person name="Chiovitti A."/>
            <person name="Davis A.K."/>
            <person name="Demarest M.S."/>
            <person name="Detter J.C."/>
            <person name="Glavina T."/>
            <person name="Goodstein D."/>
            <person name="Hadi M.Z."/>
            <person name="Hellsten U."/>
            <person name="Hildebrand M."/>
            <person name="Jenkins B.D."/>
            <person name="Jurka J."/>
            <person name="Kapitonov V.V."/>
            <person name="Kroger N."/>
            <person name="Lau W.W."/>
            <person name="Lane T.W."/>
            <person name="Larimer F.W."/>
            <person name="Lippmeier J.C."/>
            <person name="Lucas S."/>
            <person name="Medina M."/>
            <person name="Montsant A."/>
            <person name="Obornik M."/>
            <person name="Parker M.S."/>
            <person name="Palenik B."/>
            <person name="Pazour G.J."/>
            <person name="Richardson P.M."/>
            <person name="Rynearson T.A."/>
            <person name="Saito M.A."/>
            <person name="Schwartz D.C."/>
            <person name="Thamatrakoln K."/>
            <person name="Valentin K."/>
            <person name="Vardi A."/>
            <person name="Wilkerson F.P."/>
            <person name="Rokhsar D.S."/>
        </authorList>
    </citation>
    <scope>NUCLEOTIDE SEQUENCE [LARGE SCALE GENOMIC DNA]</scope>
    <source>
        <strain evidence="6 7">CCMP1335</strain>
    </source>
</reference>
<feature type="region of interest" description="Disordered" evidence="4">
    <location>
        <begin position="390"/>
        <end position="418"/>
    </location>
</feature>
<dbReference type="GeneID" id="7445883"/>
<gene>
    <name evidence="6" type="ORF">THAPSDRAFT_8405</name>
</gene>
<feature type="compositionally biased region" description="Polar residues" evidence="4">
    <location>
        <begin position="471"/>
        <end position="498"/>
    </location>
</feature>
<evidence type="ECO:0000256" key="2">
    <source>
        <dbReference type="ARBA" id="ARBA00023125"/>
    </source>
</evidence>
<keyword evidence="2" id="KW-0238">DNA-binding</keyword>
<proteinExistence type="predicted"/>
<feature type="compositionally biased region" description="Basic and acidic residues" evidence="4">
    <location>
        <begin position="693"/>
        <end position="705"/>
    </location>
</feature>
<dbReference type="InterPro" id="IPR036388">
    <property type="entry name" value="WH-like_DNA-bd_sf"/>
</dbReference>
<feature type="compositionally biased region" description="Polar residues" evidence="4">
    <location>
        <begin position="52"/>
        <end position="61"/>
    </location>
</feature>
<evidence type="ECO:0000256" key="1">
    <source>
        <dbReference type="ARBA" id="ARBA00004123"/>
    </source>
</evidence>
<keyword evidence="7" id="KW-1185">Reference proteome</keyword>
<feature type="compositionally biased region" description="Polar residues" evidence="4">
    <location>
        <begin position="1"/>
        <end position="23"/>
    </location>
</feature>